<evidence type="ECO:0000313" key="8">
    <source>
        <dbReference type="EMBL" id="NKZ39857.1"/>
    </source>
</evidence>
<feature type="transmembrane region" description="Helical" evidence="6">
    <location>
        <begin position="44"/>
        <end position="70"/>
    </location>
</feature>
<evidence type="ECO:0000256" key="2">
    <source>
        <dbReference type="ARBA" id="ARBA00009399"/>
    </source>
</evidence>
<comment type="similarity">
    <text evidence="2">Belongs to the GtrA family.</text>
</comment>
<accession>A0A846ZQD0</accession>
<comment type="caution">
    <text evidence="8">The sequence shown here is derived from an EMBL/GenBank/DDBJ whole genome shotgun (WGS) entry which is preliminary data.</text>
</comment>
<organism evidence="8 9">
    <name type="scientific">Oleiagrimonas citrea</name>
    <dbReference type="NCBI Taxonomy" id="1665687"/>
    <lineage>
        <taxon>Bacteria</taxon>
        <taxon>Pseudomonadati</taxon>
        <taxon>Pseudomonadota</taxon>
        <taxon>Gammaproteobacteria</taxon>
        <taxon>Lysobacterales</taxon>
        <taxon>Rhodanobacteraceae</taxon>
        <taxon>Oleiagrimonas</taxon>
    </lineage>
</organism>
<dbReference type="GO" id="GO:0005886">
    <property type="term" value="C:plasma membrane"/>
    <property type="evidence" value="ECO:0007669"/>
    <property type="project" value="TreeGrafter"/>
</dbReference>
<feature type="transmembrane region" description="Helical" evidence="6">
    <location>
        <begin position="116"/>
        <end position="137"/>
    </location>
</feature>
<evidence type="ECO:0000256" key="3">
    <source>
        <dbReference type="ARBA" id="ARBA00022692"/>
    </source>
</evidence>
<sequence length="143" mass="15350">MSRRHDPVPDATDRPARFAQLLRQGAGFGAVGGLQLLLDWGVMIALSAAGLPLPAANVAGRAAGACLGFWANRHITFQGHEHAPMPQLVRFLVLWSVLTVVSTLSLILVAQHGSLAGAWALKPLIEASLAVVSFFSCRQWVYR</sequence>
<evidence type="ECO:0000256" key="6">
    <source>
        <dbReference type="SAM" id="Phobius"/>
    </source>
</evidence>
<reference evidence="8 9" key="1">
    <citation type="journal article" date="2017" name="Int. J. Syst. Evol. Microbiol.">
        <title>Oleiagrimonas citrea sp. nov., a marine bacterium isolated from tidal flat sediment and emended description of the genus Oleiagrimonas Fang et al. 2015 and Oleiagrimonas soli.</title>
        <authorList>
            <person name="Yang S.H."/>
            <person name="Seo H.S."/>
            <person name="Seong C.N."/>
            <person name="Kwon K.K."/>
        </authorList>
    </citation>
    <scope>NUCLEOTIDE SEQUENCE [LARGE SCALE GENOMIC DNA]</scope>
    <source>
        <strain evidence="8 9">MEBiC09124</strain>
    </source>
</reference>
<evidence type="ECO:0000256" key="5">
    <source>
        <dbReference type="ARBA" id="ARBA00023136"/>
    </source>
</evidence>
<evidence type="ECO:0000256" key="1">
    <source>
        <dbReference type="ARBA" id="ARBA00004141"/>
    </source>
</evidence>
<dbReference type="Pfam" id="PF04138">
    <property type="entry name" value="GtrA_DPMS_TM"/>
    <property type="match status" value="1"/>
</dbReference>
<dbReference type="InterPro" id="IPR007267">
    <property type="entry name" value="GtrA_DPMS_TM"/>
</dbReference>
<feature type="transmembrane region" description="Helical" evidence="6">
    <location>
        <begin position="21"/>
        <end position="38"/>
    </location>
</feature>
<feature type="transmembrane region" description="Helical" evidence="6">
    <location>
        <begin position="91"/>
        <end position="110"/>
    </location>
</feature>
<keyword evidence="3 6" id="KW-0812">Transmembrane</keyword>
<dbReference type="AlphaFoldDB" id="A0A846ZQD0"/>
<keyword evidence="5 6" id="KW-0472">Membrane</keyword>
<dbReference type="GO" id="GO:0000271">
    <property type="term" value="P:polysaccharide biosynthetic process"/>
    <property type="evidence" value="ECO:0007669"/>
    <property type="project" value="InterPro"/>
</dbReference>
<evidence type="ECO:0000256" key="4">
    <source>
        <dbReference type="ARBA" id="ARBA00022989"/>
    </source>
</evidence>
<protein>
    <submittedName>
        <fullName evidence="8">GtrA family protein</fullName>
    </submittedName>
</protein>
<comment type="subcellular location">
    <subcellularLocation>
        <location evidence="1">Membrane</location>
        <topology evidence="1">Multi-pass membrane protein</topology>
    </subcellularLocation>
</comment>
<dbReference type="EMBL" id="JAAZQD010000005">
    <property type="protein sequence ID" value="NKZ39857.1"/>
    <property type="molecule type" value="Genomic_DNA"/>
</dbReference>
<name>A0A846ZQD0_9GAMM</name>
<dbReference type="InterPro" id="IPR051401">
    <property type="entry name" value="GtrA_CellWall_Glycosyl"/>
</dbReference>
<gene>
    <name evidence="8" type="ORF">HF690_12950</name>
</gene>
<dbReference type="PANTHER" id="PTHR38459">
    <property type="entry name" value="PROPHAGE BACTOPRENOL-LINKED GLUCOSE TRANSLOCASE HOMOLOG"/>
    <property type="match status" value="1"/>
</dbReference>
<evidence type="ECO:0000313" key="9">
    <source>
        <dbReference type="Proteomes" id="UP000541636"/>
    </source>
</evidence>
<feature type="domain" description="GtrA/DPMS transmembrane" evidence="7">
    <location>
        <begin position="28"/>
        <end position="141"/>
    </location>
</feature>
<dbReference type="RefSeq" id="WP_113065805.1">
    <property type="nucleotide sequence ID" value="NZ_JAAZQD010000005.1"/>
</dbReference>
<proteinExistence type="inferred from homology"/>
<keyword evidence="9" id="KW-1185">Reference proteome</keyword>
<dbReference type="Proteomes" id="UP000541636">
    <property type="component" value="Unassembled WGS sequence"/>
</dbReference>
<evidence type="ECO:0000259" key="7">
    <source>
        <dbReference type="Pfam" id="PF04138"/>
    </source>
</evidence>
<keyword evidence="4 6" id="KW-1133">Transmembrane helix</keyword>
<dbReference type="PANTHER" id="PTHR38459:SF1">
    <property type="entry name" value="PROPHAGE BACTOPRENOL-LINKED GLUCOSE TRANSLOCASE HOMOLOG"/>
    <property type="match status" value="1"/>
</dbReference>